<reference evidence="10" key="1">
    <citation type="submission" date="2020-02" db="EMBL/GenBank/DDBJ databases">
        <authorList>
            <person name="Meier V. D."/>
        </authorList>
    </citation>
    <scope>NUCLEOTIDE SEQUENCE</scope>
    <source>
        <strain evidence="10">AVDCRST_MAG84</strain>
    </source>
</reference>
<evidence type="ECO:0000259" key="8">
    <source>
        <dbReference type="Pfam" id="PF07282"/>
    </source>
</evidence>
<keyword evidence="6" id="KW-0233">DNA recombination</keyword>
<comment type="similarity">
    <text evidence="1">In the C-terminal section; belongs to the transposase 35 family.</text>
</comment>
<dbReference type="Pfam" id="PF12323">
    <property type="entry name" value="HTH_OrfB_IS605"/>
    <property type="match status" value="1"/>
</dbReference>
<feature type="domain" description="Transposase putative helix-turn-helix" evidence="9">
    <location>
        <begin position="1"/>
        <end position="46"/>
    </location>
</feature>
<dbReference type="GO" id="GO:0003677">
    <property type="term" value="F:DNA binding"/>
    <property type="evidence" value="ECO:0007669"/>
    <property type="project" value="UniProtKB-KW"/>
</dbReference>
<evidence type="ECO:0000256" key="4">
    <source>
        <dbReference type="ARBA" id="ARBA00022833"/>
    </source>
</evidence>
<accession>A0A6J4LLM9</accession>
<dbReference type="EMBL" id="CADCTZ010000349">
    <property type="protein sequence ID" value="CAA9335294.1"/>
    <property type="molecule type" value="Genomic_DNA"/>
</dbReference>
<feature type="domain" description="Probable transposase IS891/IS1136/IS1341" evidence="7">
    <location>
        <begin position="195"/>
        <end position="293"/>
    </location>
</feature>
<dbReference type="GO" id="GO:0032196">
    <property type="term" value="P:transposition"/>
    <property type="evidence" value="ECO:0007669"/>
    <property type="project" value="UniProtKB-KW"/>
</dbReference>
<evidence type="ECO:0000256" key="2">
    <source>
        <dbReference type="ARBA" id="ARBA00022578"/>
    </source>
</evidence>
<name>A0A6J4LLM9_9CYAN</name>
<feature type="domain" description="Cas12f1-like TNB" evidence="8">
    <location>
        <begin position="306"/>
        <end position="370"/>
    </location>
</feature>
<evidence type="ECO:0000259" key="7">
    <source>
        <dbReference type="Pfam" id="PF01385"/>
    </source>
</evidence>
<keyword evidence="2" id="KW-0815">Transposition</keyword>
<evidence type="ECO:0000313" key="10">
    <source>
        <dbReference type="EMBL" id="CAA9335294.1"/>
    </source>
</evidence>
<dbReference type="NCBIfam" id="NF040570">
    <property type="entry name" value="guided_TnpB"/>
    <property type="match status" value="1"/>
</dbReference>
<evidence type="ECO:0000256" key="3">
    <source>
        <dbReference type="ARBA" id="ARBA00022723"/>
    </source>
</evidence>
<keyword evidence="4" id="KW-0862">Zinc</keyword>
<organism evidence="10">
    <name type="scientific">uncultured Microcoleus sp</name>
    <dbReference type="NCBI Taxonomy" id="259945"/>
    <lineage>
        <taxon>Bacteria</taxon>
        <taxon>Bacillati</taxon>
        <taxon>Cyanobacteriota</taxon>
        <taxon>Cyanophyceae</taxon>
        <taxon>Oscillatoriophycideae</taxon>
        <taxon>Oscillatoriales</taxon>
        <taxon>Microcoleaceae</taxon>
        <taxon>Microcoleus</taxon>
        <taxon>environmental samples</taxon>
    </lineage>
</organism>
<dbReference type="InterPro" id="IPR021027">
    <property type="entry name" value="Transposase_put_HTH"/>
</dbReference>
<keyword evidence="3" id="KW-0479">Metal-binding</keyword>
<evidence type="ECO:0000256" key="1">
    <source>
        <dbReference type="ARBA" id="ARBA00008761"/>
    </source>
</evidence>
<evidence type="ECO:0000256" key="5">
    <source>
        <dbReference type="ARBA" id="ARBA00023125"/>
    </source>
</evidence>
<evidence type="ECO:0000256" key="6">
    <source>
        <dbReference type="ARBA" id="ARBA00023172"/>
    </source>
</evidence>
<dbReference type="GO" id="GO:0006310">
    <property type="term" value="P:DNA recombination"/>
    <property type="evidence" value="ECO:0007669"/>
    <property type="project" value="UniProtKB-KW"/>
</dbReference>
<protein>
    <submittedName>
        <fullName evidence="10">Mobile element protein</fullName>
    </submittedName>
</protein>
<gene>
    <name evidence="10" type="ORF">AVDCRST_MAG84-2086</name>
</gene>
<dbReference type="GO" id="GO:0046872">
    <property type="term" value="F:metal ion binding"/>
    <property type="evidence" value="ECO:0007669"/>
    <property type="project" value="UniProtKB-KW"/>
</dbReference>
<dbReference type="AlphaFoldDB" id="A0A6J4LLM9"/>
<proteinExistence type="inferred from homology"/>
<sequence length="404" mass="45991">MFNLTFEFKLKPTATQIAVFEDWLEQCRKVYNYALRERKDWYNSRKCQINSCSIGSEYIIPAEVPRPTYSSQCKALTAYRKISPALQRVNAQVLQQTLRRLEKAFVSMWEQNHGFPRFKKQGALRSLSFPQLGATFHQGNRFKLPVIGSIKFCQSRPIPQGAIVKQARLVRRSSGWYIMLTLQWDVSIPDIIPHGNPVGIDVGLTNLIATSNGLLIKRTRFFADAERKLKLLQQRVTRKKIGSNNWKKAQKKVALLHEYVANCRKDWHRKLSHQICDDVGMVFVEDLNLVGLKAGMLGKHCLDAGFGQFFNILEQTCFKRGVYFQKVDAKKTSQICPNCLNETGKKELSERTHSCHNCGYTTDRDVAAAQVVLKRGLAAVGHTVKMLAEGKFIGIPAKQESPRL</sequence>
<dbReference type="InterPro" id="IPR010095">
    <property type="entry name" value="Cas12f1-like_TNB"/>
</dbReference>
<dbReference type="Pfam" id="PF07282">
    <property type="entry name" value="Cas12f1-like_TNB"/>
    <property type="match status" value="1"/>
</dbReference>
<keyword evidence="5" id="KW-0238">DNA-binding</keyword>
<evidence type="ECO:0000259" key="9">
    <source>
        <dbReference type="Pfam" id="PF12323"/>
    </source>
</evidence>
<dbReference type="InterPro" id="IPR001959">
    <property type="entry name" value="Transposase"/>
</dbReference>
<dbReference type="Pfam" id="PF01385">
    <property type="entry name" value="OrfB_IS605"/>
    <property type="match status" value="1"/>
</dbReference>